<dbReference type="InterPro" id="IPR013785">
    <property type="entry name" value="Aldolase_TIM"/>
</dbReference>
<comment type="catalytic activity">
    <reaction evidence="12">
        <text>GTP + AH2 + S-adenosyl-L-methionine = (8S)-3',8-cyclo-7,8-dihydroguanosine 5'-triphosphate + 5'-deoxyadenosine + L-methionine + A + H(+)</text>
        <dbReference type="Rhea" id="RHEA:49576"/>
        <dbReference type="ChEBI" id="CHEBI:13193"/>
        <dbReference type="ChEBI" id="CHEBI:15378"/>
        <dbReference type="ChEBI" id="CHEBI:17319"/>
        <dbReference type="ChEBI" id="CHEBI:17499"/>
        <dbReference type="ChEBI" id="CHEBI:37565"/>
        <dbReference type="ChEBI" id="CHEBI:57844"/>
        <dbReference type="ChEBI" id="CHEBI:59789"/>
        <dbReference type="ChEBI" id="CHEBI:131766"/>
        <dbReference type="EC" id="4.1.99.22"/>
    </reaction>
</comment>
<evidence type="ECO:0000256" key="1">
    <source>
        <dbReference type="ARBA" id="ARBA00001966"/>
    </source>
</evidence>
<evidence type="ECO:0000256" key="2">
    <source>
        <dbReference type="ARBA" id="ARBA00012167"/>
    </source>
</evidence>
<dbReference type="RefSeq" id="WP_241273199.1">
    <property type="nucleotide sequence ID" value="NZ_JAKZGS010000001.1"/>
</dbReference>
<dbReference type="InterPro" id="IPR000385">
    <property type="entry name" value="MoaA_NifB_PqqE_Fe-S-bd_CS"/>
</dbReference>
<name>A0ABS9UJ86_9BACT</name>
<comment type="cofactor">
    <cofactor evidence="1">
        <name>[4Fe-4S] cluster</name>
        <dbReference type="ChEBI" id="CHEBI:49883"/>
    </cofactor>
</comment>
<dbReference type="InterPro" id="IPR006638">
    <property type="entry name" value="Elp3/MiaA/NifB-like_rSAM"/>
</dbReference>
<dbReference type="SFLD" id="SFLDG01067">
    <property type="entry name" value="SPASM/twitch_domain_containing"/>
    <property type="match status" value="1"/>
</dbReference>
<dbReference type="CDD" id="cd01335">
    <property type="entry name" value="Radical_SAM"/>
    <property type="match status" value="1"/>
</dbReference>
<dbReference type="EC" id="4.1.99.22" evidence="2"/>
<evidence type="ECO:0000256" key="5">
    <source>
        <dbReference type="ARBA" id="ARBA00022723"/>
    </source>
</evidence>
<keyword evidence="10" id="KW-0501">Molybdenum cofactor biosynthesis</keyword>
<dbReference type="Pfam" id="PF06463">
    <property type="entry name" value="Mob_synth_C"/>
    <property type="match status" value="1"/>
</dbReference>
<dbReference type="SFLD" id="SFLDS00029">
    <property type="entry name" value="Radical_SAM"/>
    <property type="match status" value="1"/>
</dbReference>
<evidence type="ECO:0000256" key="9">
    <source>
        <dbReference type="ARBA" id="ARBA00023134"/>
    </source>
</evidence>
<dbReference type="InterPro" id="IPR040064">
    <property type="entry name" value="MoaA-like"/>
</dbReference>
<dbReference type="InterPro" id="IPR050105">
    <property type="entry name" value="MoCo_biosynth_MoaA/MoaC"/>
</dbReference>
<evidence type="ECO:0000313" key="15">
    <source>
        <dbReference type="Proteomes" id="UP001165488"/>
    </source>
</evidence>
<organism evidence="14 15">
    <name type="scientific">Belliella calami</name>
    <dbReference type="NCBI Taxonomy" id="2923436"/>
    <lineage>
        <taxon>Bacteria</taxon>
        <taxon>Pseudomonadati</taxon>
        <taxon>Bacteroidota</taxon>
        <taxon>Cytophagia</taxon>
        <taxon>Cytophagales</taxon>
        <taxon>Cyclobacteriaceae</taxon>
        <taxon>Belliella</taxon>
    </lineage>
</organism>
<evidence type="ECO:0000256" key="10">
    <source>
        <dbReference type="ARBA" id="ARBA00023150"/>
    </source>
</evidence>
<proteinExistence type="predicted"/>
<evidence type="ECO:0000256" key="7">
    <source>
        <dbReference type="ARBA" id="ARBA00023004"/>
    </source>
</evidence>
<keyword evidence="11 14" id="KW-0456">Lyase</keyword>
<dbReference type="InterPro" id="IPR013483">
    <property type="entry name" value="MoaA"/>
</dbReference>
<dbReference type="Gene3D" id="3.20.20.70">
    <property type="entry name" value="Aldolase class I"/>
    <property type="match status" value="1"/>
</dbReference>
<evidence type="ECO:0000256" key="4">
    <source>
        <dbReference type="ARBA" id="ARBA00022691"/>
    </source>
</evidence>
<evidence type="ECO:0000256" key="3">
    <source>
        <dbReference type="ARBA" id="ARBA00022485"/>
    </source>
</evidence>
<evidence type="ECO:0000256" key="8">
    <source>
        <dbReference type="ARBA" id="ARBA00023014"/>
    </source>
</evidence>
<keyword evidence="8" id="KW-0411">Iron-sulfur</keyword>
<dbReference type="Proteomes" id="UP001165488">
    <property type="component" value="Unassembled WGS sequence"/>
</dbReference>
<evidence type="ECO:0000256" key="11">
    <source>
        <dbReference type="ARBA" id="ARBA00023239"/>
    </source>
</evidence>
<dbReference type="PROSITE" id="PS01305">
    <property type="entry name" value="MOAA_NIFB_PQQE"/>
    <property type="match status" value="1"/>
</dbReference>
<comment type="caution">
    <text evidence="14">The sequence shown here is derived from an EMBL/GenBank/DDBJ whole genome shotgun (WGS) entry which is preliminary data.</text>
</comment>
<feature type="domain" description="Radical SAM core" evidence="13">
    <location>
        <begin position="5"/>
        <end position="233"/>
    </location>
</feature>
<keyword evidence="5" id="KW-0479">Metal-binding</keyword>
<dbReference type="InterPro" id="IPR007197">
    <property type="entry name" value="rSAM"/>
</dbReference>
<dbReference type="PROSITE" id="PS51918">
    <property type="entry name" value="RADICAL_SAM"/>
    <property type="match status" value="1"/>
</dbReference>
<evidence type="ECO:0000256" key="6">
    <source>
        <dbReference type="ARBA" id="ARBA00022741"/>
    </source>
</evidence>
<accession>A0ABS9UJ86</accession>
<dbReference type="InterPro" id="IPR010505">
    <property type="entry name" value="MoaA_twitch"/>
</dbReference>
<dbReference type="SFLD" id="SFLDG01383">
    <property type="entry name" value="cyclic_pyranopterin_phosphate"/>
    <property type="match status" value="1"/>
</dbReference>
<keyword evidence="4" id="KW-0949">S-adenosyl-L-methionine</keyword>
<dbReference type="GO" id="GO:0061798">
    <property type="term" value="F:GTP 3',8'-cyclase activity"/>
    <property type="evidence" value="ECO:0007669"/>
    <property type="project" value="UniProtKB-EC"/>
</dbReference>
<evidence type="ECO:0000259" key="13">
    <source>
        <dbReference type="PROSITE" id="PS51918"/>
    </source>
</evidence>
<reference evidence="14" key="1">
    <citation type="submission" date="2022-03" db="EMBL/GenBank/DDBJ databases">
        <title>De novo assembled genomes of Belliella spp. (Cyclobacteriaceae) strains.</title>
        <authorList>
            <person name="Szabo A."/>
            <person name="Korponai K."/>
            <person name="Felfoldi T."/>
        </authorList>
    </citation>
    <scope>NUCLEOTIDE SEQUENCE</scope>
    <source>
        <strain evidence="14">DSM 107340</strain>
    </source>
</reference>
<keyword evidence="3" id="KW-0004">4Fe-4S</keyword>
<dbReference type="PANTHER" id="PTHR22960:SF0">
    <property type="entry name" value="MOLYBDENUM COFACTOR BIOSYNTHESIS PROTEIN 1"/>
    <property type="match status" value="1"/>
</dbReference>
<keyword evidence="7" id="KW-0408">Iron</keyword>
<dbReference type="SMART" id="SM00729">
    <property type="entry name" value="Elp3"/>
    <property type="match status" value="1"/>
</dbReference>
<dbReference type="SFLD" id="SFLDG01386">
    <property type="entry name" value="main_SPASM_domain-containing"/>
    <property type="match status" value="1"/>
</dbReference>
<evidence type="ECO:0000313" key="14">
    <source>
        <dbReference type="EMBL" id="MCH7396678.1"/>
    </source>
</evidence>
<gene>
    <name evidence="14" type="primary">moaA</name>
    <name evidence="14" type="ORF">MM236_01710</name>
</gene>
<dbReference type="PANTHER" id="PTHR22960">
    <property type="entry name" value="MOLYBDOPTERIN COFACTOR SYNTHESIS PROTEIN A"/>
    <property type="match status" value="1"/>
</dbReference>
<dbReference type="NCBIfam" id="TIGR02666">
    <property type="entry name" value="moaA"/>
    <property type="match status" value="1"/>
</dbReference>
<dbReference type="Pfam" id="PF04055">
    <property type="entry name" value="Radical_SAM"/>
    <property type="match status" value="1"/>
</dbReference>
<dbReference type="CDD" id="cd21117">
    <property type="entry name" value="Twitch_MoaA"/>
    <property type="match status" value="1"/>
</dbReference>
<dbReference type="InterPro" id="IPR058240">
    <property type="entry name" value="rSAM_sf"/>
</dbReference>
<keyword evidence="15" id="KW-1185">Reference proteome</keyword>
<keyword evidence="9" id="KW-0342">GTP-binding</keyword>
<sequence length="326" mass="37320">MLLDQHARVHTYLRISLTDSCNFRCSYCMPDEDIETMPSSHLMQIDEIETIAKKFVQLGVTKIRLTGGEPMVRKDFAEIIERLSCLPVELTLTTNGILVDKYIDVFKKNGIKSLNVSLDTLQEDVFFKLTKRNQFKKVKENILLLLKEGFRVKINVVALNGIIENELLDFVSLTKDLPLHVRFIEFMPFAGNLWNKEKVMTAKKMIGIIEQKFDIIKIKDLPHDTAKKYKVTDHLGTFAFITTMSENFCDSCNRMRITADGKMKNCLFGKDELDLLGQLRQGKDIESVIRLSLHKKSKALGGQFSNEYEQADASKIENRSMIRIGG</sequence>
<dbReference type="EMBL" id="JAKZGS010000001">
    <property type="protein sequence ID" value="MCH7396678.1"/>
    <property type="molecule type" value="Genomic_DNA"/>
</dbReference>
<protein>
    <recommendedName>
        <fullName evidence="2">GTP 3',8-cyclase</fullName>
        <ecNumber evidence="2">4.1.99.22</ecNumber>
    </recommendedName>
</protein>
<evidence type="ECO:0000256" key="12">
    <source>
        <dbReference type="ARBA" id="ARBA00048697"/>
    </source>
</evidence>
<dbReference type="SUPFAM" id="SSF102114">
    <property type="entry name" value="Radical SAM enzymes"/>
    <property type="match status" value="1"/>
</dbReference>
<keyword evidence="6" id="KW-0547">Nucleotide-binding</keyword>